<keyword evidence="2" id="KW-0677">Repeat</keyword>
<feature type="domain" description="LIM zinc-binding" evidence="7">
    <location>
        <begin position="332"/>
        <end position="392"/>
    </location>
</feature>
<evidence type="ECO:0000256" key="3">
    <source>
        <dbReference type="ARBA" id="ARBA00022833"/>
    </source>
</evidence>
<keyword evidence="10" id="KW-1185">Reference proteome</keyword>
<keyword evidence="1 5" id="KW-0479">Metal-binding</keyword>
<dbReference type="CDD" id="cd08368">
    <property type="entry name" value="LIM"/>
    <property type="match status" value="1"/>
</dbReference>
<dbReference type="InterPro" id="IPR010442">
    <property type="entry name" value="PET_domain"/>
</dbReference>
<dbReference type="PROSITE" id="PS51303">
    <property type="entry name" value="PET"/>
    <property type="match status" value="1"/>
</dbReference>
<dbReference type="InterPro" id="IPR047120">
    <property type="entry name" value="Pk/Esn/Tes"/>
</dbReference>
<evidence type="ECO:0000256" key="4">
    <source>
        <dbReference type="ARBA" id="ARBA00023038"/>
    </source>
</evidence>
<accession>A0AAV7KE00</accession>
<feature type="domain" description="LIM zinc-binding" evidence="7">
    <location>
        <begin position="393"/>
        <end position="453"/>
    </location>
</feature>
<comment type="caution">
    <text evidence="9">The sequence shown here is derived from an EMBL/GenBank/DDBJ whole genome shotgun (WGS) entry which is preliminary data.</text>
</comment>
<feature type="compositionally biased region" description="Basic residues" evidence="6">
    <location>
        <begin position="709"/>
        <end position="725"/>
    </location>
</feature>
<dbReference type="InterPro" id="IPR001781">
    <property type="entry name" value="Znf_LIM"/>
</dbReference>
<dbReference type="Pfam" id="PF06297">
    <property type="entry name" value="PET"/>
    <property type="match status" value="1"/>
</dbReference>
<sequence length="725" mass="82913">MPRETKFASSINEKHHTKSRFQNVILNDIDKGRGCRNCGDSCPGLQLHVWRKICQFCSCPWEAHDVEIVRRKPKRKTKPKTSSTQTKKGISFVDTPEIIPSLSPAMESTEIKIVLEDFSNEPKVDLIISQLSLEEDKDSTKILSPESPLSPVDNYDDDISPTSQTSEDDNPDFSLLKEKYLWYPMSMNFKNVESFMASLPPELRPIKGTQAAQNCKNVLLRQLPPQDTDHLICHPLSEKEFFLMQKFVEQRENKYRGQGIVQFDPKGDCVSCKQQFIPEDICVFVPLVGSNYRFHVNCFRCSKCTGFLQDLHYYKKGKEIFCGRHHAELFGKRCAGCDEIIFSDKVIEAEGKNWHAEHFCCGNCDIQLGGDDYVKSRNVIMCNKCFKDQVNAVCFSCKKGIELQGRVVKYREKSWHQKCFICSVCERYLKAEKFIVKGVSIFCLECFENSQSEIKPEPSGSSNCDLCQQPVDVHDPHMSSEGIVWHKSCFSCVFCHQELIGKAFLRHDAGLLCEGCYNERVAHSCHQCSEKIAKGGVKHDGKYFHKDCFNCANCQIQLANIKFSTRKGVNLCFSCNKKSSPLCHQCSKEILGKCFEFKGYNFHPECFSCTGCNKGIAGKEFYQTRGAIYCKKEEVEEIANKLKVKVFRSSVKDNFNISEVFEYLVTNYLDESHRSKQQEAPMPVNQISIIPDILKPSSHDKTKNERPFRLRPGKQRAKKKKSCFS</sequence>
<name>A0AAV7KE00_9METZ</name>
<feature type="domain" description="LIM zinc-binding" evidence="7">
    <location>
        <begin position="267"/>
        <end position="331"/>
    </location>
</feature>
<proteinExistence type="predicted"/>
<protein>
    <submittedName>
        <fullName evidence="9">Prickle-like protein 3 isoform X1</fullName>
    </submittedName>
</protein>
<dbReference type="PROSITE" id="PS00478">
    <property type="entry name" value="LIM_DOMAIN_1"/>
    <property type="match status" value="4"/>
</dbReference>
<dbReference type="SMART" id="SM00132">
    <property type="entry name" value="LIM"/>
    <property type="match status" value="6"/>
</dbReference>
<evidence type="ECO:0000313" key="10">
    <source>
        <dbReference type="Proteomes" id="UP001165289"/>
    </source>
</evidence>
<organism evidence="9 10">
    <name type="scientific">Oopsacas minuta</name>
    <dbReference type="NCBI Taxonomy" id="111878"/>
    <lineage>
        <taxon>Eukaryota</taxon>
        <taxon>Metazoa</taxon>
        <taxon>Porifera</taxon>
        <taxon>Hexactinellida</taxon>
        <taxon>Hexasterophora</taxon>
        <taxon>Lyssacinosida</taxon>
        <taxon>Leucopsacidae</taxon>
        <taxon>Oopsacas</taxon>
    </lineage>
</organism>
<evidence type="ECO:0000259" key="7">
    <source>
        <dbReference type="PROSITE" id="PS50023"/>
    </source>
</evidence>
<evidence type="ECO:0000259" key="8">
    <source>
        <dbReference type="PROSITE" id="PS51303"/>
    </source>
</evidence>
<dbReference type="GO" id="GO:0008270">
    <property type="term" value="F:zinc ion binding"/>
    <property type="evidence" value="ECO:0007669"/>
    <property type="project" value="InterPro"/>
</dbReference>
<feature type="domain" description="LIM zinc-binding" evidence="7">
    <location>
        <begin position="581"/>
        <end position="640"/>
    </location>
</feature>
<feature type="domain" description="PET" evidence="8">
    <location>
        <begin position="161"/>
        <end position="268"/>
    </location>
</feature>
<reference evidence="9 10" key="1">
    <citation type="journal article" date="2023" name="BMC Biol.">
        <title>The compact genome of the sponge Oopsacas minuta (Hexactinellida) is lacking key metazoan core genes.</title>
        <authorList>
            <person name="Santini S."/>
            <person name="Schenkelaars Q."/>
            <person name="Jourda C."/>
            <person name="Duchesne M."/>
            <person name="Belahbib H."/>
            <person name="Rocher C."/>
            <person name="Selva M."/>
            <person name="Riesgo A."/>
            <person name="Vervoort M."/>
            <person name="Leys S.P."/>
            <person name="Kodjabachian L."/>
            <person name="Le Bivic A."/>
            <person name="Borchiellini C."/>
            <person name="Claverie J.M."/>
            <person name="Renard E."/>
        </authorList>
    </citation>
    <scope>NUCLEOTIDE SEQUENCE [LARGE SCALE GENOMIC DNA]</scope>
    <source>
        <strain evidence="9">SPO-2</strain>
    </source>
</reference>
<dbReference type="AlphaFoldDB" id="A0AAV7KE00"/>
<keyword evidence="3 5" id="KW-0862">Zinc</keyword>
<feature type="region of interest" description="Disordered" evidence="6">
    <location>
        <begin position="689"/>
        <end position="725"/>
    </location>
</feature>
<evidence type="ECO:0000256" key="6">
    <source>
        <dbReference type="SAM" id="MobiDB-lite"/>
    </source>
</evidence>
<dbReference type="PROSITE" id="PS50023">
    <property type="entry name" value="LIM_DOMAIN_2"/>
    <property type="match status" value="5"/>
</dbReference>
<evidence type="ECO:0000256" key="2">
    <source>
        <dbReference type="ARBA" id="ARBA00022737"/>
    </source>
</evidence>
<dbReference type="Gene3D" id="2.10.110.10">
    <property type="entry name" value="Cysteine Rich Protein"/>
    <property type="match status" value="6"/>
</dbReference>
<gene>
    <name evidence="9" type="ORF">LOD99_14967</name>
</gene>
<dbReference type="Pfam" id="PF00412">
    <property type="entry name" value="LIM"/>
    <property type="match status" value="6"/>
</dbReference>
<dbReference type="FunFam" id="2.10.110.10:FF:000005">
    <property type="entry name" value="Testin isoform 1"/>
    <property type="match status" value="1"/>
</dbReference>
<feature type="region of interest" description="Disordered" evidence="6">
    <location>
        <begin position="138"/>
        <end position="171"/>
    </location>
</feature>
<keyword evidence="4 5" id="KW-0440">LIM domain</keyword>
<evidence type="ECO:0000313" key="9">
    <source>
        <dbReference type="EMBL" id="KAI6659296.1"/>
    </source>
</evidence>
<evidence type="ECO:0000256" key="5">
    <source>
        <dbReference type="PROSITE-ProRule" id="PRU00125"/>
    </source>
</evidence>
<feature type="domain" description="LIM zinc-binding" evidence="7">
    <location>
        <begin position="462"/>
        <end position="523"/>
    </location>
</feature>
<dbReference type="PANTHER" id="PTHR24211:SF22">
    <property type="entry name" value="TESTIN"/>
    <property type="match status" value="1"/>
</dbReference>
<evidence type="ECO:0000256" key="1">
    <source>
        <dbReference type="ARBA" id="ARBA00022723"/>
    </source>
</evidence>
<dbReference type="SUPFAM" id="SSF57716">
    <property type="entry name" value="Glucocorticoid receptor-like (DNA-binding domain)"/>
    <property type="match status" value="5"/>
</dbReference>
<dbReference type="EMBL" id="JAKMXF010000066">
    <property type="protein sequence ID" value="KAI6659296.1"/>
    <property type="molecule type" value="Genomic_DNA"/>
</dbReference>
<feature type="compositionally biased region" description="Basic and acidic residues" evidence="6">
    <location>
        <begin position="697"/>
        <end position="708"/>
    </location>
</feature>
<dbReference type="Proteomes" id="UP001165289">
    <property type="component" value="Unassembled WGS sequence"/>
</dbReference>
<dbReference type="PANTHER" id="PTHR24211">
    <property type="entry name" value="LIM DOMAIN-CONTAINING PROTEIN"/>
    <property type="match status" value="1"/>
</dbReference>